<dbReference type="PANTHER" id="PTHR12884">
    <property type="entry name" value="60S RIBOSOMAL PROTEIN L29"/>
    <property type="match status" value="1"/>
</dbReference>
<dbReference type="Proteomes" id="UP001451303">
    <property type="component" value="Unassembled WGS sequence"/>
</dbReference>
<feature type="compositionally biased region" description="Polar residues" evidence="6">
    <location>
        <begin position="1"/>
        <end position="11"/>
    </location>
</feature>
<dbReference type="Gene3D" id="6.10.140.1730">
    <property type="match status" value="1"/>
</dbReference>
<name>A0ABR3DKN8_NEUIN</name>
<evidence type="ECO:0000256" key="2">
    <source>
        <dbReference type="ARBA" id="ARBA00022980"/>
    </source>
</evidence>
<keyword evidence="2" id="KW-0689">Ribosomal protein</keyword>
<gene>
    <name evidence="7" type="ORF">QR685DRAFT_603682</name>
</gene>
<comment type="caution">
    <text evidence="7">The sequence shown here is derived from an EMBL/GenBank/DDBJ whole genome shotgun (WGS) entry which is preliminary data.</text>
</comment>
<accession>A0ABR3DKN8</accession>
<comment type="similarity">
    <text evidence="1">Belongs to the eukaryotic ribosomal protein eL29 family.</text>
</comment>
<dbReference type="InterPro" id="IPR002673">
    <property type="entry name" value="Ribosomal_eL29"/>
</dbReference>
<feature type="compositionally biased region" description="Basic residues" evidence="6">
    <location>
        <begin position="12"/>
        <end position="26"/>
    </location>
</feature>
<proteinExistence type="inferred from homology"/>
<evidence type="ECO:0000313" key="8">
    <source>
        <dbReference type="Proteomes" id="UP001451303"/>
    </source>
</evidence>
<protein>
    <recommendedName>
        <fullName evidence="4">Large ribosomal subunit protein eL29</fullName>
    </recommendedName>
    <alternativeName>
        <fullName evidence="5">60S ribosomal protein L29</fullName>
    </alternativeName>
</protein>
<organism evidence="7 8">
    <name type="scientific">Neurospora intermedia</name>
    <dbReference type="NCBI Taxonomy" id="5142"/>
    <lineage>
        <taxon>Eukaryota</taxon>
        <taxon>Fungi</taxon>
        <taxon>Dikarya</taxon>
        <taxon>Ascomycota</taxon>
        <taxon>Pezizomycotina</taxon>
        <taxon>Sordariomycetes</taxon>
        <taxon>Sordariomycetidae</taxon>
        <taxon>Sordariales</taxon>
        <taxon>Sordariaceae</taxon>
        <taxon>Neurospora</taxon>
    </lineage>
</organism>
<evidence type="ECO:0000256" key="3">
    <source>
        <dbReference type="ARBA" id="ARBA00023274"/>
    </source>
</evidence>
<reference evidence="7 8" key="1">
    <citation type="submission" date="2023-09" db="EMBL/GenBank/DDBJ databases">
        <title>Multi-omics analysis of a traditional fermented food reveals byproduct-associated fungal strains for waste-to-food upcycling.</title>
        <authorList>
            <consortium name="Lawrence Berkeley National Laboratory"/>
            <person name="Rekdal V.M."/>
            <person name="Villalobos-Escobedo J.M."/>
            <person name="Rodriguez-Valeron N."/>
            <person name="Garcia M.O."/>
            <person name="Vasquez D.P."/>
            <person name="Damayanti I."/>
            <person name="Sorensen P.M."/>
            <person name="Baidoo E.E."/>
            <person name="De Carvalho A.C."/>
            <person name="Riley R."/>
            <person name="Lipzen A."/>
            <person name="He G."/>
            <person name="Yan M."/>
            <person name="Haridas S."/>
            <person name="Daum C."/>
            <person name="Yoshinaga Y."/>
            <person name="Ng V."/>
            <person name="Grigoriev I.V."/>
            <person name="Munk R."/>
            <person name="Nuraida L."/>
            <person name="Wijaya C.H."/>
            <person name="Morales P.-C."/>
            <person name="Keasling J.D."/>
        </authorList>
    </citation>
    <scope>NUCLEOTIDE SEQUENCE [LARGE SCALE GENOMIC DNA]</scope>
    <source>
        <strain evidence="7 8">FGSC 2613</strain>
    </source>
</reference>
<dbReference type="Pfam" id="PF01779">
    <property type="entry name" value="Ribosomal_L29e"/>
    <property type="match status" value="1"/>
</dbReference>
<evidence type="ECO:0000256" key="5">
    <source>
        <dbReference type="ARBA" id="ARBA00035328"/>
    </source>
</evidence>
<evidence type="ECO:0000313" key="7">
    <source>
        <dbReference type="EMBL" id="KAL0473243.1"/>
    </source>
</evidence>
<keyword evidence="3" id="KW-0687">Ribonucleoprotein</keyword>
<evidence type="ECO:0000256" key="6">
    <source>
        <dbReference type="SAM" id="MobiDB-lite"/>
    </source>
</evidence>
<dbReference type="EMBL" id="JAVLET010000002">
    <property type="protein sequence ID" value="KAL0473243.1"/>
    <property type="molecule type" value="Genomic_DNA"/>
</dbReference>
<feature type="region of interest" description="Disordered" evidence="6">
    <location>
        <begin position="1"/>
        <end position="41"/>
    </location>
</feature>
<evidence type="ECO:0000256" key="1">
    <source>
        <dbReference type="ARBA" id="ARBA00010247"/>
    </source>
</evidence>
<keyword evidence="8" id="KW-1185">Reference proteome</keyword>
<dbReference type="PANTHER" id="PTHR12884:SF0">
    <property type="entry name" value="60S RIBOSOMAL PROTEIN L29"/>
    <property type="match status" value="1"/>
</dbReference>
<sequence>MAKSKNSSQHNQSRKAHRNGIKKPKTSRYPSLKGTDPKFRRNHRHALHGTAKALQTVNPDSICERPIDARNRISLQPAPPRTMPRATQDRPHHFVSALPDRFPASESPFLWGLNGIRFYRAKKNTLPYYSYTLILYTLRTLVHGRTATSHRFATLSSPLAFCGFPAFMELWSQWFAPCLDDLLRCFPGSLNALHACTYQGSALA</sequence>
<evidence type="ECO:0000256" key="4">
    <source>
        <dbReference type="ARBA" id="ARBA00035222"/>
    </source>
</evidence>